<feature type="binding site" evidence="2">
    <location>
        <begin position="121"/>
        <end position="122"/>
    </location>
    <ligand>
        <name>ATP</name>
        <dbReference type="ChEBI" id="CHEBI:30616"/>
    </ligand>
</feature>
<dbReference type="AlphaFoldDB" id="A0A330LVX7"/>
<comment type="catalytic activity">
    <reaction evidence="2">
        <text>thiamine phosphate + ATP = thiamine diphosphate + ADP</text>
        <dbReference type="Rhea" id="RHEA:15913"/>
        <dbReference type="ChEBI" id="CHEBI:30616"/>
        <dbReference type="ChEBI" id="CHEBI:37575"/>
        <dbReference type="ChEBI" id="CHEBI:58937"/>
        <dbReference type="ChEBI" id="CHEBI:456216"/>
        <dbReference type="EC" id="2.7.4.16"/>
    </reaction>
</comment>
<dbReference type="GO" id="GO:0009228">
    <property type="term" value="P:thiamine biosynthetic process"/>
    <property type="evidence" value="ECO:0007669"/>
    <property type="project" value="UniProtKB-KW"/>
</dbReference>
<feature type="binding site" evidence="2">
    <location>
        <position position="146"/>
    </location>
    <ligand>
        <name>ATP</name>
        <dbReference type="ChEBI" id="CHEBI:30616"/>
    </ligand>
</feature>
<proteinExistence type="inferred from homology"/>
<dbReference type="Gene3D" id="3.90.650.10">
    <property type="entry name" value="PurM-like C-terminal domain"/>
    <property type="match status" value="1"/>
</dbReference>
<reference evidence="5" key="1">
    <citation type="submission" date="2018-05" db="EMBL/GenBank/DDBJ databases">
        <authorList>
            <person name="Cea G.-C."/>
            <person name="William W."/>
        </authorList>
    </citation>
    <scope>NUCLEOTIDE SEQUENCE [LARGE SCALE GENOMIC DNA]</scope>
    <source>
        <strain evidence="5">DB21MT 5</strain>
    </source>
</reference>
<evidence type="ECO:0000313" key="5">
    <source>
        <dbReference type="Proteomes" id="UP000250163"/>
    </source>
</evidence>
<dbReference type="EMBL" id="LS483250">
    <property type="protein sequence ID" value="SQD80171.1"/>
    <property type="molecule type" value="Genomic_DNA"/>
</dbReference>
<comment type="similarity">
    <text evidence="2">Belongs to the thiamine-monophosphate kinase family.</text>
</comment>
<dbReference type="PANTHER" id="PTHR30270:SF0">
    <property type="entry name" value="THIAMINE-MONOPHOSPHATE KINASE"/>
    <property type="match status" value="1"/>
</dbReference>
<dbReference type="GO" id="GO:0009030">
    <property type="term" value="F:thiamine-phosphate kinase activity"/>
    <property type="evidence" value="ECO:0007669"/>
    <property type="project" value="UniProtKB-UniRule"/>
</dbReference>
<keyword evidence="2 4" id="KW-0418">Kinase</keyword>
<feature type="binding site" evidence="2">
    <location>
        <position position="46"/>
    </location>
    <ligand>
        <name>Mg(2+)</name>
        <dbReference type="ChEBI" id="CHEBI:18420"/>
        <label>1</label>
    </ligand>
</feature>
<keyword evidence="2" id="KW-0067">ATP-binding</keyword>
<organism evidence="4 5">
    <name type="scientific">Moritella yayanosii</name>
    <dbReference type="NCBI Taxonomy" id="69539"/>
    <lineage>
        <taxon>Bacteria</taxon>
        <taxon>Pseudomonadati</taxon>
        <taxon>Pseudomonadota</taxon>
        <taxon>Gammaproteobacteria</taxon>
        <taxon>Alteromonadales</taxon>
        <taxon>Moritellaceae</taxon>
        <taxon>Moritella</taxon>
    </lineage>
</organism>
<feature type="binding site" evidence="2">
    <location>
        <position position="75"/>
    </location>
    <ligand>
        <name>Mg(2+)</name>
        <dbReference type="ChEBI" id="CHEBI:18420"/>
        <label>2</label>
    </ligand>
</feature>
<dbReference type="Gene3D" id="3.30.1330.10">
    <property type="entry name" value="PurM-like, N-terminal domain"/>
    <property type="match status" value="1"/>
</dbReference>
<dbReference type="SUPFAM" id="SSF55326">
    <property type="entry name" value="PurM N-terminal domain-like"/>
    <property type="match status" value="1"/>
</dbReference>
<protein>
    <recommendedName>
        <fullName evidence="2">Thiamine-monophosphate kinase</fullName>
        <shortName evidence="2">TMP kinase</shortName>
        <shortName evidence="2">Thiamine-phosphate kinase</shortName>
        <ecNumber evidence="2">2.7.4.16</ecNumber>
    </recommendedName>
</protein>
<sequence length="353" mass="37848">MATGEFDLIGQYFTNKSVLRDDVITGIGDDCAILSVPAGKQLVVTTDTMVSGIHFLGDANPADVAHKLVAVNISDIAAMGGQPAWASLALTLPSFDTEWLSAFSERLHQQLQRYGVSLIGGDTTKGNMTLTLTLQGFVEQGKALPRHGAKAGDLIYCSGTIGDAAAGLKLLIDANNPDNGISENTHEAALMANDKDFLIARHQRPTARVSTGQALVGIASSCIDLSDGLASDLKHILNASSRVCGMALSANIELSALPLSTALQTYVSKARWPQYALAGGDDYELLFTVAAEHKTQLDEVMAEHDLPYTHIGEIVSVAADQPKQIEQPTQQQINYFYDKQLTPLVLQGWDHFQ</sequence>
<feature type="domain" description="PurM-like N-terminal" evidence="3">
    <location>
        <begin position="28"/>
        <end position="138"/>
    </location>
</feature>
<dbReference type="GO" id="GO:0005524">
    <property type="term" value="F:ATP binding"/>
    <property type="evidence" value="ECO:0007669"/>
    <property type="project" value="UniProtKB-UniRule"/>
</dbReference>
<keyword evidence="2" id="KW-0479">Metal-binding</keyword>
<dbReference type="UniPathway" id="UPA00060">
    <property type="reaction ID" value="UER00142"/>
</dbReference>
<feature type="binding site" evidence="2">
    <location>
        <position position="30"/>
    </location>
    <ligand>
        <name>Mg(2+)</name>
        <dbReference type="ChEBI" id="CHEBI:18420"/>
        <label>3</label>
    </ligand>
</feature>
<dbReference type="InterPro" id="IPR006283">
    <property type="entry name" value="ThiL-like"/>
</dbReference>
<dbReference type="InterPro" id="IPR036676">
    <property type="entry name" value="PurM-like_C_sf"/>
</dbReference>
<dbReference type="SUPFAM" id="SSF56042">
    <property type="entry name" value="PurM C-terminal domain-like"/>
    <property type="match status" value="1"/>
</dbReference>
<keyword evidence="5" id="KW-1185">Reference proteome</keyword>
<name>A0A330LVX7_9GAMM</name>
<gene>
    <name evidence="2 4" type="primary">thiL</name>
    <name evidence="4" type="ORF">MORIYA_3719</name>
</gene>
<dbReference type="GO" id="GO:0000287">
    <property type="term" value="F:magnesium ion binding"/>
    <property type="evidence" value="ECO:0007669"/>
    <property type="project" value="UniProtKB-UniRule"/>
</dbReference>
<dbReference type="RefSeq" id="WP_112717314.1">
    <property type="nucleotide sequence ID" value="NZ_LS483250.1"/>
</dbReference>
<dbReference type="PANTHER" id="PTHR30270">
    <property type="entry name" value="THIAMINE-MONOPHOSPHATE KINASE"/>
    <property type="match status" value="1"/>
</dbReference>
<feature type="binding site" evidence="2">
    <location>
        <position position="122"/>
    </location>
    <ligand>
        <name>Mg(2+)</name>
        <dbReference type="ChEBI" id="CHEBI:18420"/>
        <label>1</label>
    </ligand>
</feature>
<comment type="function">
    <text evidence="2">Catalyzes the ATP-dependent phosphorylation of thiamine-monophosphate (TMP) to form thiamine-pyrophosphate (TPP), the active form of vitamin B1.</text>
</comment>
<dbReference type="InterPro" id="IPR036921">
    <property type="entry name" value="PurM-like_N_sf"/>
</dbReference>
<feature type="binding site" evidence="2">
    <location>
        <position position="75"/>
    </location>
    <ligand>
        <name>Mg(2+)</name>
        <dbReference type="ChEBI" id="CHEBI:18420"/>
        <label>4</label>
    </ligand>
</feature>
<evidence type="ECO:0000256" key="2">
    <source>
        <dbReference type="HAMAP-Rule" id="MF_02128"/>
    </source>
</evidence>
<dbReference type="InterPro" id="IPR016188">
    <property type="entry name" value="PurM-like_N"/>
</dbReference>
<evidence type="ECO:0000256" key="1">
    <source>
        <dbReference type="ARBA" id="ARBA00022977"/>
    </source>
</evidence>
<feature type="binding site" evidence="2">
    <location>
        <position position="349"/>
    </location>
    <ligand>
        <name>substrate</name>
    </ligand>
</feature>
<dbReference type="Proteomes" id="UP000250163">
    <property type="component" value="Chromosome MORIYA"/>
</dbReference>
<dbReference type="PIRSF" id="PIRSF005303">
    <property type="entry name" value="Thiam_monoph_kin"/>
    <property type="match status" value="1"/>
</dbReference>
<dbReference type="Pfam" id="PF00586">
    <property type="entry name" value="AIRS"/>
    <property type="match status" value="1"/>
</dbReference>
<feature type="binding site" evidence="2">
    <location>
        <position position="75"/>
    </location>
    <ligand>
        <name>Mg(2+)</name>
        <dbReference type="ChEBI" id="CHEBI:18420"/>
        <label>3</label>
    </ligand>
</feature>
<evidence type="ECO:0000313" key="4">
    <source>
        <dbReference type="EMBL" id="SQD80171.1"/>
    </source>
</evidence>
<keyword evidence="2" id="KW-0547">Nucleotide-binding</keyword>
<keyword evidence="1 2" id="KW-0784">Thiamine biosynthesis</keyword>
<dbReference type="KEGG" id="mya:MORIYA_3719"/>
<dbReference type="CDD" id="cd02194">
    <property type="entry name" value="ThiL"/>
    <property type="match status" value="1"/>
</dbReference>
<feature type="binding site" evidence="2">
    <location>
        <position position="47"/>
    </location>
    <ligand>
        <name>Mg(2+)</name>
        <dbReference type="ChEBI" id="CHEBI:18420"/>
        <label>1</label>
    </ligand>
</feature>
<keyword evidence="2" id="KW-0460">Magnesium</keyword>
<feature type="binding site" evidence="2">
    <location>
        <position position="281"/>
    </location>
    <ligand>
        <name>substrate</name>
    </ligand>
</feature>
<feature type="binding site" evidence="2">
    <location>
        <position position="47"/>
    </location>
    <ligand>
        <name>Mg(2+)</name>
        <dbReference type="ChEBI" id="CHEBI:18420"/>
        <label>2</label>
    </ligand>
</feature>
<dbReference type="EC" id="2.7.4.16" evidence="2"/>
<comment type="pathway">
    <text evidence="2">Cofactor biosynthesis; thiamine diphosphate biosynthesis; thiamine diphosphate from thiamine phosphate: step 1/1.</text>
</comment>
<evidence type="ECO:0000259" key="3">
    <source>
        <dbReference type="Pfam" id="PF00586"/>
    </source>
</evidence>
<feature type="binding site" evidence="2">
    <location>
        <position position="30"/>
    </location>
    <ligand>
        <name>Mg(2+)</name>
        <dbReference type="ChEBI" id="CHEBI:18420"/>
        <label>4</label>
    </ligand>
</feature>
<dbReference type="GO" id="GO:0009229">
    <property type="term" value="P:thiamine diphosphate biosynthetic process"/>
    <property type="evidence" value="ECO:0007669"/>
    <property type="project" value="UniProtKB-UniRule"/>
</dbReference>
<comment type="caution">
    <text evidence="2">Lacks conserved residue(s) required for the propagation of feature annotation.</text>
</comment>
<feature type="binding site" evidence="2">
    <location>
        <position position="227"/>
    </location>
    <ligand>
        <name>Mg(2+)</name>
        <dbReference type="ChEBI" id="CHEBI:18420"/>
        <label>5</label>
    </ligand>
</feature>
<feature type="binding site" evidence="2">
    <location>
        <position position="45"/>
    </location>
    <ligand>
        <name>Mg(2+)</name>
        <dbReference type="ChEBI" id="CHEBI:18420"/>
        <label>4</label>
    </ligand>
</feature>
<accession>A0A330LVX7</accession>
<feature type="binding site" evidence="2">
    <location>
        <position position="226"/>
    </location>
    <ligand>
        <name>ATP</name>
        <dbReference type="ChEBI" id="CHEBI:30616"/>
    </ligand>
</feature>
<comment type="miscellaneous">
    <text evidence="2">Reaction mechanism of ThiL seems to utilize a direct, inline transfer of the gamma-phosphate of ATP to TMP rather than a phosphorylated enzyme intermediate.</text>
</comment>
<dbReference type="OrthoDB" id="9802811at2"/>
<keyword evidence="2 4" id="KW-0808">Transferase</keyword>
<dbReference type="HAMAP" id="MF_02128">
    <property type="entry name" value="TMP_kinase"/>
    <property type="match status" value="1"/>
</dbReference>
<feature type="binding site" evidence="2">
    <location>
        <position position="54"/>
    </location>
    <ligand>
        <name>substrate</name>
    </ligand>
</feature>
<feature type="binding site" evidence="2">
    <location>
        <position position="224"/>
    </location>
    <ligand>
        <name>Mg(2+)</name>
        <dbReference type="ChEBI" id="CHEBI:18420"/>
        <label>3</label>
    </ligand>
</feature>
<dbReference type="NCBIfam" id="TIGR01379">
    <property type="entry name" value="thiL"/>
    <property type="match status" value="1"/>
</dbReference>